<proteinExistence type="predicted"/>
<name>A0A1D9MLY9_9ACTO</name>
<evidence type="ECO:0000313" key="2">
    <source>
        <dbReference type="EMBL" id="AOZ73160.1"/>
    </source>
</evidence>
<dbReference type="KEGG" id="avu:BK816_07525"/>
<evidence type="ECO:0000313" key="3">
    <source>
        <dbReference type="Proteomes" id="UP000176288"/>
    </source>
</evidence>
<dbReference type="STRING" id="1912795.BK816_07525"/>
<dbReference type="Proteomes" id="UP000176288">
    <property type="component" value="Chromosome"/>
</dbReference>
<gene>
    <name evidence="2" type="ORF">BK816_07525</name>
</gene>
<dbReference type="RefSeq" id="WP_071164623.1">
    <property type="nucleotide sequence ID" value="NZ_CP017812.1"/>
</dbReference>
<accession>A0A1D9MLY9</accession>
<reference evidence="2 3" key="1">
    <citation type="submission" date="2016-10" db="EMBL/GenBank/DDBJ databases">
        <title>Actinomyces aegypiusis sp. nov., isolated from the Aegypius monachus in Qinghai Tibet Plateau China.</title>
        <authorList>
            <person name="Wang Y."/>
        </authorList>
    </citation>
    <scope>NUCLEOTIDE SEQUENCE [LARGE SCALE GENOMIC DNA]</scope>
    <source>
        <strain evidence="2 3">VUL4_3</strain>
    </source>
</reference>
<sequence length="371" mass="40498">MKTYLLRLSADQSETKGNWRTLPETPNATGNEGETTQLHAEVESVPVFAAGHQLSGALTGARRCIGSQQLQPDGTFAYVPCRTARIITKGKQCFPCSRADESRLIHHTPREKASPALIKYLDVPHFLYVAGFADGTWKVGTSRLARGENRWVEQGAVVAIRVAQYEDGWQVRAAEDATSTNLDFTQAVRSSRKAKSFLPQTSLSELVLAACEKATEVKNFLQGQAPDEEMDLFAPLALGKQSSPETNPELAGVTPEPLNQDSAGAKLFAETLKNQAAKTNGRATANQGTEWDWIIENQLGWANPAAQPWLDKPLTALPKGTLNYPQTWQIEAVFGPTAILRSLDDEHGEGQVVDLGALISQEWELNLPASH</sequence>
<evidence type="ECO:0000256" key="1">
    <source>
        <dbReference type="SAM" id="MobiDB-lite"/>
    </source>
</evidence>
<feature type="region of interest" description="Disordered" evidence="1">
    <location>
        <begin position="15"/>
        <end position="34"/>
    </location>
</feature>
<dbReference type="EMBL" id="CP017812">
    <property type="protein sequence ID" value="AOZ73160.1"/>
    <property type="molecule type" value="Genomic_DNA"/>
</dbReference>
<dbReference type="AlphaFoldDB" id="A0A1D9MLY9"/>
<dbReference type="Pfam" id="PF10977">
    <property type="entry name" value="DUF2797"/>
    <property type="match status" value="1"/>
</dbReference>
<dbReference type="InterPro" id="IPR021246">
    <property type="entry name" value="DUF2797"/>
</dbReference>
<keyword evidence="3" id="KW-1185">Reference proteome</keyword>
<organism evidence="2 3">
    <name type="scientific">Boudabousia tangfeifanii</name>
    <dbReference type="NCBI Taxonomy" id="1912795"/>
    <lineage>
        <taxon>Bacteria</taxon>
        <taxon>Bacillati</taxon>
        <taxon>Actinomycetota</taxon>
        <taxon>Actinomycetes</taxon>
        <taxon>Actinomycetales</taxon>
        <taxon>Actinomycetaceae</taxon>
        <taxon>Boudabousia</taxon>
    </lineage>
</organism>
<protein>
    <submittedName>
        <fullName evidence="2">Uncharacterized protein</fullName>
    </submittedName>
</protein>
<dbReference type="OrthoDB" id="4876946at2"/>